<evidence type="ECO:0000313" key="2">
    <source>
        <dbReference type="Proteomes" id="UP001348369"/>
    </source>
</evidence>
<gene>
    <name evidence="1" type="ORF">OG835_40755</name>
</gene>
<reference evidence="1" key="1">
    <citation type="submission" date="2022-10" db="EMBL/GenBank/DDBJ databases">
        <title>The complete genomes of actinobacterial strains from the NBC collection.</title>
        <authorList>
            <person name="Joergensen T.S."/>
            <person name="Alvarez Arevalo M."/>
            <person name="Sterndorff E.B."/>
            <person name="Faurdal D."/>
            <person name="Vuksanovic O."/>
            <person name="Mourched A.-S."/>
            <person name="Charusanti P."/>
            <person name="Shaw S."/>
            <person name="Blin K."/>
            <person name="Weber T."/>
        </authorList>
    </citation>
    <scope>NUCLEOTIDE SEQUENCE</scope>
    <source>
        <strain evidence="1">NBC 01771</strain>
    </source>
</reference>
<sequence length="327" mass="35011">MPNEPAPAVLLDLARRLVHTSFGARATEPQPLAAGAWSQAFELTIDGAEAVLRIGAQGTDFAKDELVAGFAGPGLPVPPVVARGVVDTWHYAISTRAHGIGFDDLPAADVALTLPSLLTTLDAIGGIDLAGTVGYGIWTPDGQAPYDSWPDALLAIGTETARVPGWRAALANSEFGLGTVEAGLAALAALAPYLPDERHMIHGDLLSHNVLATGGIVTAVLDWGNALYGDSLYDAAWLVYWWPWYPHWRGVDIYAALLAHWRATGPLPTHLRERLHAYLIHIGLDAIAYCTFQRRWDEVRSNTDIVAALAHSAPGEYVLNPPTIRSS</sequence>
<protein>
    <submittedName>
        <fullName evidence="1">Aminoglycoside phosphotransferase family protein</fullName>
    </submittedName>
</protein>
<dbReference type="EMBL" id="CP109109">
    <property type="protein sequence ID" value="WSC02708.1"/>
    <property type="molecule type" value="Genomic_DNA"/>
</dbReference>
<organism evidence="1 2">
    <name type="scientific">Streptomyces scopuliridis</name>
    <dbReference type="NCBI Taxonomy" id="452529"/>
    <lineage>
        <taxon>Bacteria</taxon>
        <taxon>Bacillati</taxon>
        <taxon>Actinomycetota</taxon>
        <taxon>Actinomycetes</taxon>
        <taxon>Kitasatosporales</taxon>
        <taxon>Streptomycetaceae</taxon>
        <taxon>Streptomyces</taxon>
    </lineage>
</organism>
<name>A0ACD4ZW14_9ACTN</name>
<accession>A0ACD4ZW14</accession>
<evidence type="ECO:0000313" key="1">
    <source>
        <dbReference type="EMBL" id="WSC02708.1"/>
    </source>
</evidence>
<keyword evidence="2" id="KW-1185">Reference proteome</keyword>
<dbReference type="Proteomes" id="UP001348369">
    <property type="component" value="Chromosome"/>
</dbReference>
<proteinExistence type="predicted"/>